<dbReference type="CDD" id="cd01483">
    <property type="entry name" value="E1_enzyme_family"/>
    <property type="match status" value="1"/>
</dbReference>
<dbReference type="InterPro" id="IPR032864">
    <property type="entry name" value="Prok-E2_C"/>
</dbReference>
<reference evidence="2 3" key="1">
    <citation type="submission" date="2014-03" db="EMBL/GenBank/DDBJ databases">
        <title>Bradyrhizobium valentinum sp. nov., isolated from effective nodules of Lupinus mariae-josephae, a lupine endemic of basic-lime soils in Eastern Spain.</title>
        <authorList>
            <person name="Duran D."/>
            <person name="Rey L."/>
            <person name="Navarro A."/>
            <person name="Busquets A."/>
            <person name="Imperial J."/>
            <person name="Ruiz-Argueso T."/>
        </authorList>
    </citation>
    <scope>NUCLEOTIDE SEQUENCE [LARGE SCALE GENOMIC DNA]</scope>
    <source>
        <strain evidence="2 3">LmjM3</strain>
    </source>
</reference>
<dbReference type="Proteomes" id="UP000051913">
    <property type="component" value="Unassembled WGS sequence"/>
</dbReference>
<organism evidence="2 3">
    <name type="scientific">Bradyrhizobium valentinum</name>
    <dbReference type="NCBI Taxonomy" id="1518501"/>
    <lineage>
        <taxon>Bacteria</taxon>
        <taxon>Pseudomonadati</taxon>
        <taxon>Pseudomonadota</taxon>
        <taxon>Alphaproteobacteria</taxon>
        <taxon>Hyphomicrobiales</taxon>
        <taxon>Nitrobacteraceae</taxon>
        <taxon>Bradyrhizobium</taxon>
    </lineage>
</organism>
<feature type="domain" description="THIF-type NAD/FAD binding fold" evidence="1">
    <location>
        <begin position="206"/>
        <end position="460"/>
    </location>
</feature>
<comment type="caution">
    <text evidence="2">The sequence shown here is derived from an EMBL/GenBank/DDBJ whole genome shotgun (WGS) entry which is preliminary data.</text>
</comment>
<dbReference type="Pfam" id="PF00899">
    <property type="entry name" value="ThiF"/>
    <property type="match status" value="1"/>
</dbReference>
<dbReference type="AlphaFoldDB" id="A0A0R3LTF4"/>
<sequence>MAMANFMDRAASAASRVLTNFKISAFEDRLAAQVIGVSFDGAAVQSPEGRASLDMIIRLLSRLYPTIALRPLDAKAKDHGPILEFLAKSINPEIELAKTRKAVTVSVVVGSSPSRTKCPTFFIGSDGWRAKLSSRGLVGSGESMNPFGAGAASCFAAANVFRTVFADQLDQGDADELIDLSMLTYAQGTPDSGRGFEGTDIGETHLVGLGAIGNGAIWALARTASLKGSLRLVDHEEVDLSNLQRYVLAGQCDVGSPKVDLARAALADTALEVSAHCAKWDVYVSDRNDWMFERVAVALDNAPDRIAVQGALPKWIVNAWTQELDLGVSRHGFDDGRACLACLYLPHGKIKDEDEKMAEELKMPEAQQEIRDLLQTNRPVDVGFVERVAKAFDIPSEALKEFVGQSVRSFHQRAICGGIVMRLTDGAQPVRAVVPMSFQSALAGIMLAADLVKHASGLLNLQTTSTRINLLRPLASHLHDPKAKDTSGRCICADEDFLAAYRRKYPSCRAR</sequence>
<name>A0A0R3LTF4_9BRAD</name>
<dbReference type="EMBL" id="LLXX01000074">
    <property type="protein sequence ID" value="KRR08805.1"/>
    <property type="molecule type" value="Genomic_DNA"/>
</dbReference>
<dbReference type="RefSeq" id="WP_057850473.1">
    <property type="nucleotide sequence ID" value="NZ_LLXX01000074.1"/>
</dbReference>
<dbReference type="STRING" id="1518501.CQ10_35595"/>
<dbReference type="InterPro" id="IPR035985">
    <property type="entry name" value="Ubiquitin-activating_enz"/>
</dbReference>
<dbReference type="SUPFAM" id="SSF69572">
    <property type="entry name" value="Activating enzymes of the ubiquitin-like proteins"/>
    <property type="match status" value="1"/>
</dbReference>
<dbReference type="GO" id="GO:0008641">
    <property type="term" value="F:ubiquitin-like modifier activating enzyme activity"/>
    <property type="evidence" value="ECO:0007669"/>
    <property type="project" value="InterPro"/>
</dbReference>
<dbReference type="Gene3D" id="3.40.50.720">
    <property type="entry name" value="NAD(P)-binding Rossmann-like Domain"/>
    <property type="match status" value="1"/>
</dbReference>
<evidence type="ECO:0000313" key="3">
    <source>
        <dbReference type="Proteomes" id="UP000051913"/>
    </source>
</evidence>
<dbReference type="Pfam" id="PF14459">
    <property type="entry name" value="Prok-E2_C"/>
    <property type="match status" value="1"/>
</dbReference>
<evidence type="ECO:0000313" key="2">
    <source>
        <dbReference type="EMBL" id="KRR08805.1"/>
    </source>
</evidence>
<protein>
    <recommendedName>
        <fullName evidence="1">THIF-type NAD/FAD binding fold domain-containing protein</fullName>
    </recommendedName>
</protein>
<proteinExistence type="predicted"/>
<keyword evidence="3" id="KW-1185">Reference proteome</keyword>
<dbReference type="InterPro" id="IPR000594">
    <property type="entry name" value="ThiF_NAD_FAD-bd"/>
</dbReference>
<accession>A0A0R3LTF4</accession>
<gene>
    <name evidence="2" type="ORF">CP49_29805</name>
</gene>
<evidence type="ECO:0000259" key="1">
    <source>
        <dbReference type="Pfam" id="PF00899"/>
    </source>
</evidence>